<dbReference type="Proteomes" id="UP000563094">
    <property type="component" value="Unassembled WGS sequence"/>
</dbReference>
<dbReference type="InterPro" id="IPR032808">
    <property type="entry name" value="DoxX"/>
</dbReference>
<name>A0A839GMC9_9BACT</name>
<evidence type="ECO:0000256" key="3">
    <source>
        <dbReference type="ARBA" id="ARBA00022989"/>
    </source>
</evidence>
<evidence type="ECO:0008006" key="8">
    <source>
        <dbReference type="Google" id="ProtNLM"/>
    </source>
</evidence>
<protein>
    <recommendedName>
        <fullName evidence="8">DoxX-like family protein</fullName>
    </recommendedName>
</protein>
<organism evidence="6 7">
    <name type="scientific">Rufibacter quisquiliarum</name>
    <dbReference type="NCBI Taxonomy" id="1549639"/>
    <lineage>
        <taxon>Bacteria</taxon>
        <taxon>Pseudomonadati</taxon>
        <taxon>Bacteroidota</taxon>
        <taxon>Cytophagia</taxon>
        <taxon>Cytophagales</taxon>
        <taxon>Hymenobacteraceae</taxon>
        <taxon>Rufibacter</taxon>
    </lineage>
</organism>
<keyword evidence="7" id="KW-1185">Reference proteome</keyword>
<evidence type="ECO:0000313" key="6">
    <source>
        <dbReference type="EMBL" id="MBA9077979.1"/>
    </source>
</evidence>
<gene>
    <name evidence="6" type="ORF">FHS90_002702</name>
</gene>
<evidence type="ECO:0000256" key="4">
    <source>
        <dbReference type="ARBA" id="ARBA00023136"/>
    </source>
</evidence>
<dbReference type="Pfam" id="PF13564">
    <property type="entry name" value="DoxX_2"/>
    <property type="match status" value="1"/>
</dbReference>
<dbReference type="EMBL" id="JACJIQ010000010">
    <property type="protein sequence ID" value="MBA9077979.1"/>
    <property type="molecule type" value="Genomic_DNA"/>
</dbReference>
<keyword evidence="3 5" id="KW-1133">Transmembrane helix</keyword>
<dbReference type="PIRSF" id="PIRSF030066">
    <property type="entry name" value="UCP030066"/>
    <property type="match status" value="1"/>
</dbReference>
<proteinExistence type="predicted"/>
<evidence type="ECO:0000313" key="7">
    <source>
        <dbReference type="Proteomes" id="UP000563094"/>
    </source>
</evidence>
<keyword evidence="4 5" id="KW-0472">Membrane</keyword>
<dbReference type="InterPro" id="IPR016944">
    <property type="entry name" value="UCP030066"/>
</dbReference>
<comment type="caution">
    <text evidence="6">The sequence shown here is derived from an EMBL/GenBank/DDBJ whole genome shotgun (WGS) entry which is preliminary data.</text>
</comment>
<evidence type="ECO:0000256" key="5">
    <source>
        <dbReference type="SAM" id="Phobius"/>
    </source>
</evidence>
<dbReference type="AlphaFoldDB" id="A0A839GMC9"/>
<feature type="transmembrane region" description="Helical" evidence="5">
    <location>
        <begin position="73"/>
        <end position="90"/>
    </location>
</feature>
<reference evidence="6 7" key="1">
    <citation type="submission" date="2020-08" db="EMBL/GenBank/DDBJ databases">
        <title>Genomic Encyclopedia of Type Strains, Phase IV (KMG-IV): sequencing the most valuable type-strain genomes for metagenomic binning, comparative biology and taxonomic classification.</title>
        <authorList>
            <person name="Goeker M."/>
        </authorList>
    </citation>
    <scope>NUCLEOTIDE SEQUENCE [LARGE SCALE GENOMIC DNA]</scope>
    <source>
        <strain evidence="6 7">DSM 29854</strain>
    </source>
</reference>
<feature type="transmembrane region" description="Helical" evidence="5">
    <location>
        <begin position="41"/>
        <end position="64"/>
    </location>
</feature>
<accession>A0A839GMC9</accession>
<feature type="transmembrane region" description="Helical" evidence="5">
    <location>
        <begin position="96"/>
        <end position="115"/>
    </location>
</feature>
<keyword evidence="2 5" id="KW-0812">Transmembrane</keyword>
<feature type="transmembrane region" description="Helical" evidence="5">
    <location>
        <begin position="7"/>
        <end position="29"/>
    </location>
</feature>
<dbReference type="GO" id="GO:0016020">
    <property type="term" value="C:membrane"/>
    <property type="evidence" value="ECO:0007669"/>
    <property type="project" value="UniProtKB-SubCell"/>
</dbReference>
<evidence type="ECO:0000256" key="1">
    <source>
        <dbReference type="ARBA" id="ARBA00004141"/>
    </source>
</evidence>
<dbReference type="RefSeq" id="WP_182513348.1">
    <property type="nucleotide sequence ID" value="NZ_JACJIQ010000010.1"/>
</dbReference>
<sequence>MKKRDNIIYWVSTAWLCLGMTSTGVVQLLQLEEEAQKISELGYPLYLLPFLGLCKVLGVTAVLLPRLPLIKEWAYAGFFFLMTSALFSHLAHRDPLTEYFGPGLLLVLTAVSRYFRPAQRKVTHPLTFKNA</sequence>
<comment type="subcellular location">
    <subcellularLocation>
        <location evidence="1">Membrane</location>
        <topology evidence="1">Multi-pass membrane protein</topology>
    </subcellularLocation>
</comment>
<evidence type="ECO:0000256" key="2">
    <source>
        <dbReference type="ARBA" id="ARBA00022692"/>
    </source>
</evidence>